<name>A0A2S8FA12_9BACT</name>
<dbReference type="Proteomes" id="UP000239388">
    <property type="component" value="Unassembled WGS sequence"/>
</dbReference>
<dbReference type="InterPro" id="IPR028087">
    <property type="entry name" value="Tad_N"/>
</dbReference>
<keyword evidence="1" id="KW-0812">Transmembrane</keyword>
<dbReference type="EMBL" id="PUIB01000023">
    <property type="protein sequence ID" value="PQO28997.1"/>
    <property type="molecule type" value="Genomic_DNA"/>
</dbReference>
<protein>
    <recommendedName>
        <fullName evidence="2">Putative Flp pilus-assembly TadG-like N-terminal domain-containing protein</fullName>
    </recommendedName>
</protein>
<accession>A0A2S8FA12</accession>
<organism evidence="3 4">
    <name type="scientific">Blastopirellula marina</name>
    <dbReference type="NCBI Taxonomy" id="124"/>
    <lineage>
        <taxon>Bacteria</taxon>
        <taxon>Pseudomonadati</taxon>
        <taxon>Planctomycetota</taxon>
        <taxon>Planctomycetia</taxon>
        <taxon>Pirellulales</taxon>
        <taxon>Pirellulaceae</taxon>
        <taxon>Blastopirellula</taxon>
    </lineage>
</organism>
<keyword evidence="1" id="KW-0472">Membrane</keyword>
<proteinExistence type="predicted"/>
<feature type="domain" description="Putative Flp pilus-assembly TadG-like N-terminal" evidence="2">
    <location>
        <begin position="10"/>
        <end position="54"/>
    </location>
</feature>
<evidence type="ECO:0000259" key="2">
    <source>
        <dbReference type="Pfam" id="PF13400"/>
    </source>
</evidence>
<sequence length="351" mass="38756">MGMGRKNRGGYTLVLFVMLLWVMLGLAALVIDFGLARVTQQRMQGATDAAALEGLRYAELAQGKEKARTIVTANFLHDLDETIEEYNQAEIIFSNGLGGEDLLASQLIEDPTGRRWVPQPRTNATSGDLYYQNSEAEFVARLIRDGQTPTEDNNFGPRSPYLFARASVRPNAAVIGIPLWSESKATLQPVTTLASSTTLPGSPEIRYAVDIATVNADPPAPWVYEELTGDVSDFTYRIGDELPFERTLIEGTPNEDGYVVFYQSVPSATDGEPNEQRVVGFGIWRDDSQQQQDNLRGPAHFSTAKPQPLVKSWTQEDDAARTAFQAKFDYLNSNNYLLKAPVLAPSPTLFP</sequence>
<reference evidence="3 4" key="1">
    <citation type="submission" date="2018-02" db="EMBL/GenBank/DDBJ databases">
        <title>Comparative genomes isolates from brazilian mangrove.</title>
        <authorList>
            <person name="Araujo J.E."/>
            <person name="Taketani R.G."/>
            <person name="Silva M.C.P."/>
            <person name="Loureco M.V."/>
            <person name="Andreote F.D."/>
        </authorList>
    </citation>
    <scope>NUCLEOTIDE SEQUENCE [LARGE SCALE GENOMIC DNA]</scope>
    <source>
        <strain evidence="3 4">NAP PRIS-MGV</strain>
    </source>
</reference>
<evidence type="ECO:0000313" key="3">
    <source>
        <dbReference type="EMBL" id="PQO28997.1"/>
    </source>
</evidence>
<keyword evidence="1" id="KW-1133">Transmembrane helix</keyword>
<comment type="caution">
    <text evidence="3">The sequence shown here is derived from an EMBL/GenBank/DDBJ whole genome shotgun (WGS) entry which is preliminary data.</text>
</comment>
<evidence type="ECO:0000313" key="4">
    <source>
        <dbReference type="Proteomes" id="UP000239388"/>
    </source>
</evidence>
<dbReference type="Pfam" id="PF13400">
    <property type="entry name" value="Tad"/>
    <property type="match status" value="1"/>
</dbReference>
<evidence type="ECO:0000256" key="1">
    <source>
        <dbReference type="SAM" id="Phobius"/>
    </source>
</evidence>
<feature type="transmembrane region" description="Helical" evidence="1">
    <location>
        <begin position="12"/>
        <end position="35"/>
    </location>
</feature>
<dbReference type="AlphaFoldDB" id="A0A2S8FA12"/>
<gene>
    <name evidence="3" type="ORF">C5Y98_22570</name>
</gene>